<evidence type="ECO:0000313" key="2">
    <source>
        <dbReference type="Proteomes" id="UP000182945"/>
    </source>
</evidence>
<dbReference type="Gene3D" id="3.90.1200.10">
    <property type="match status" value="1"/>
</dbReference>
<accession>A0AAC9J3U0</accession>
<sequence length="305" mass="35460">MQIPQAFQTKINNAFGKEGEKWLNLLPKRVDIYLHKWKLVNHGPVMNLSYNYVLNVTDTEGNLYILKLGVPNADFANEIRTVQIYNGTGCARVIKAVPEEGVMLLEQLQPGTMLDTLETEEEQLVQFVNVWKAIRRPIPPREKQQTPFIADWFQGITTYRKTYREGDRIKEEHLLLAEQYIEEINQTTKGAALLHGDLHHENILYSMHKGWLAIDPKGVIGDEYYDTVSFLINKLEGKSNQRYVLRYRVKRLSELLQLEEKRLLKAAVALSTLYACWAQEDGVPEWKQTYQCTIWFSEFLAELLQ</sequence>
<dbReference type="KEGG" id="vhl:BME96_18315"/>
<gene>
    <name evidence="1" type="ORF">BME96_18315</name>
</gene>
<name>A0AAC9J3U0_VIRHA</name>
<dbReference type="InterPro" id="IPR011009">
    <property type="entry name" value="Kinase-like_dom_sf"/>
</dbReference>
<dbReference type="GeneID" id="71516368"/>
<dbReference type="SUPFAM" id="SSF56112">
    <property type="entry name" value="Protein kinase-like (PK-like)"/>
    <property type="match status" value="1"/>
</dbReference>
<dbReference type="EMBL" id="CP017962">
    <property type="protein sequence ID" value="APC50037.1"/>
    <property type="molecule type" value="Genomic_DNA"/>
</dbReference>
<protein>
    <recommendedName>
        <fullName evidence="3">Phosphotransferase</fullName>
    </recommendedName>
</protein>
<dbReference type="AlphaFoldDB" id="A0AAC9J3U0"/>
<reference evidence="1 2" key="1">
    <citation type="submission" date="2016-11" db="EMBL/GenBank/DDBJ databases">
        <title>Complete genome sequencing of Virgibacillus halodenitrificans PDB-F2.</title>
        <authorList>
            <person name="Sun Z."/>
            <person name="Zhou Y."/>
            <person name="Li H."/>
        </authorList>
    </citation>
    <scope>NUCLEOTIDE SEQUENCE [LARGE SCALE GENOMIC DNA]</scope>
    <source>
        <strain evidence="1 2">PDB-F2</strain>
    </source>
</reference>
<dbReference type="Pfam" id="PF04655">
    <property type="entry name" value="APH_6_hur"/>
    <property type="match status" value="1"/>
</dbReference>
<evidence type="ECO:0000313" key="1">
    <source>
        <dbReference type="EMBL" id="APC50037.1"/>
    </source>
</evidence>
<dbReference type="GO" id="GO:0016773">
    <property type="term" value="F:phosphotransferase activity, alcohol group as acceptor"/>
    <property type="evidence" value="ECO:0007669"/>
    <property type="project" value="InterPro"/>
</dbReference>
<dbReference type="RefSeq" id="WP_071649865.1">
    <property type="nucleotide sequence ID" value="NZ_CP017962.1"/>
</dbReference>
<organism evidence="1 2">
    <name type="scientific">Virgibacillus halodenitrificans</name>
    <name type="common">Bacillus halodenitrificans</name>
    <dbReference type="NCBI Taxonomy" id="1482"/>
    <lineage>
        <taxon>Bacteria</taxon>
        <taxon>Bacillati</taxon>
        <taxon>Bacillota</taxon>
        <taxon>Bacilli</taxon>
        <taxon>Bacillales</taxon>
        <taxon>Bacillaceae</taxon>
        <taxon>Virgibacillus</taxon>
    </lineage>
</organism>
<dbReference type="GO" id="GO:0019748">
    <property type="term" value="P:secondary metabolic process"/>
    <property type="evidence" value="ECO:0007669"/>
    <property type="project" value="InterPro"/>
</dbReference>
<evidence type="ECO:0008006" key="3">
    <source>
        <dbReference type="Google" id="ProtNLM"/>
    </source>
</evidence>
<dbReference type="InterPro" id="IPR006748">
    <property type="entry name" value="NH2Glyco/OHUrea_AB-resist_kin"/>
</dbReference>
<dbReference type="Proteomes" id="UP000182945">
    <property type="component" value="Chromosome"/>
</dbReference>
<proteinExistence type="predicted"/>